<dbReference type="Proteomes" id="UP000030302">
    <property type="component" value="Chromosome"/>
</dbReference>
<evidence type="ECO:0000313" key="2">
    <source>
        <dbReference type="Proteomes" id="UP000030302"/>
    </source>
</evidence>
<proteinExistence type="predicted"/>
<sequence length="40" mass="4457">MLLDLPEGEQYSSIKKHLFGLLGNVKIAQISLSKALEQFP</sequence>
<gene>
    <name evidence="1" type="ORF">LT85_1901</name>
</gene>
<dbReference type="AlphaFoldDB" id="A0A0A1FBK4"/>
<dbReference type="EMBL" id="CP009962">
    <property type="protein sequence ID" value="AIY41059.1"/>
    <property type="molecule type" value="Genomic_DNA"/>
</dbReference>
<dbReference type="HOGENOM" id="CLU_3287850_0_0_4"/>
<organism evidence="1 2">
    <name type="scientific">Collimonas arenae</name>
    <dbReference type="NCBI Taxonomy" id="279058"/>
    <lineage>
        <taxon>Bacteria</taxon>
        <taxon>Pseudomonadati</taxon>
        <taxon>Pseudomonadota</taxon>
        <taxon>Betaproteobacteria</taxon>
        <taxon>Burkholderiales</taxon>
        <taxon>Oxalobacteraceae</taxon>
        <taxon>Collimonas</taxon>
    </lineage>
</organism>
<protein>
    <submittedName>
        <fullName evidence="1">Uncharacterized protein</fullName>
    </submittedName>
</protein>
<accession>A0A0A1FBK4</accession>
<name>A0A0A1FBK4_9BURK</name>
<evidence type="ECO:0000313" key="1">
    <source>
        <dbReference type="EMBL" id="AIY41059.1"/>
    </source>
</evidence>
<dbReference type="KEGG" id="care:LT85_1901"/>
<reference evidence="2" key="1">
    <citation type="journal article" date="2014" name="Soil Biol. Biochem.">
        <title>Structure and function of bacterial communities in ageing soils: Insights from the Mendocino ecological staircase.</title>
        <authorList>
            <person name="Uroz S."/>
            <person name="Tech J.J."/>
            <person name="Sawaya N.A."/>
            <person name="Frey-Klett P."/>
            <person name="Leveau J.H.J."/>
        </authorList>
    </citation>
    <scope>NUCLEOTIDE SEQUENCE [LARGE SCALE GENOMIC DNA]</scope>
    <source>
        <strain evidence="2">Cal35</strain>
    </source>
</reference>
<keyword evidence="2" id="KW-1185">Reference proteome</keyword>